<comment type="catalytic activity">
    <reaction evidence="16 17">
        <text>L-seryl-[protein] + ATP = O-phospho-L-seryl-[protein] + ADP + H(+)</text>
        <dbReference type="Rhea" id="RHEA:17989"/>
        <dbReference type="Rhea" id="RHEA-COMP:9863"/>
        <dbReference type="Rhea" id="RHEA-COMP:11604"/>
        <dbReference type="ChEBI" id="CHEBI:15378"/>
        <dbReference type="ChEBI" id="CHEBI:29999"/>
        <dbReference type="ChEBI" id="CHEBI:30616"/>
        <dbReference type="ChEBI" id="CHEBI:83421"/>
        <dbReference type="ChEBI" id="CHEBI:456216"/>
        <dbReference type="EC" id="2.7.11.1"/>
    </reaction>
</comment>
<dbReference type="SMART" id="SM00220">
    <property type="entry name" value="S_TKc"/>
    <property type="match status" value="1"/>
</dbReference>
<dbReference type="PIRSF" id="PIRSF000641">
    <property type="entry name" value="SRK"/>
    <property type="match status" value="1"/>
</dbReference>
<evidence type="ECO:0000256" key="12">
    <source>
        <dbReference type="ARBA" id="ARBA00023157"/>
    </source>
</evidence>
<evidence type="ECO:0000256" key="5">
    <source>
        <dbReference type="ARBA" id="ARBA00022692"/>
    </source>
</evidence>
<comment type="subcellular location">
    <subcellularLocation>
        <location evidence="1">Membrane</location>
        <topology evidence="1">Single-pass membrane protein</topology>
    </subcellularLocation>
</comment>
<keyword evidence="6 20" id="KW-0732">Signal</keyword>
<dbReference type="InterPro" id="IPR001480">
    <property type="entry name" value="Bulb-type_lectin_dom"/>
</dbReference>
<keyword evidence="4 17" id="KW-0808">Transferase</keyword>
<feature type="chain" id="PRO_5046220254" description="Receptor-like serine/threonine-protein kinase" evidence="20">
    <location>
        <begin position="22"/>
        <end position="799"/>
    </location>
</feature>
<comment type="catalytic activity">
    <reaction evidence="15 17">
        <text>L-threonyl-[protein] + ATP = O-phospho-L-threonyl-[protein] + ADP + H(+)</text>
        <dbReference type="Rhea" id="RHEA:46608"/>
        <dbReference type="Rhea" id="RHEA-COMP:11060"/>
        <dbReference type="Rhea" id="RHEA-COMP:11605"/>
        <dbReference type="ChEBI" id="CHEBI:15378"/>
        <dbReference type="ChEBI" id="CHEBI:30013"/>
        <dbReference type="ChEBI" id="CHEBI:30616"/>
        <dbReference type="ChEBI" id="CHEBI:61977"/>
        <dbReference type="ChEBI" id="CHEBI:456216"/>
        <dbReference type="EC" id="2.7.11.1"/>
    </reaction>
</comment>
<accession>A0ABM3I7Y6</accession>
<keyword evidence="7 17" id="KW-0547">Nucleotide-binding</keyword>
<name>A0ABM3I7Y6_ZIZJJ</name>
<feature type="transmembrane region" description="Helical" evidence="19">
    <location>
        <begin position="454"/>
        <end position="476"/>
    </location>
</feature>
<dbReference type="Pfam" id="PF01453">
    <property type="entry name" value="B_lectin"/>
    <property type="match status" value="1"/>
</dbReference>
<proteinExistence type="inferred from homology"/>
<feature type="domain" description="Bulb-type lectin" evidence="22">
    <location>
        <begin position="31"/>
        <end position="150"/>
    </location>
</feature>
<keyword evidence="3" id="KW-0245">EGF-like domain</keyword>
<dbReference type="SUPFAM" id="SSF56112">
    <property type="entry name" value="Protein kinase-like (PK-like)"/>
    <property type="match status" value="1"/>
</dbReference>
<evidence type="ECO:0000256" key="11">
    <source>
        <dbReference type="ARBA" id="ARBA00023136"/>
    </source>
</evidence>
<evidence type="ECO:0000256" key="13">
    <source>
        <dbReference type="ARBA" id="ARBA00023170"/>
    </source>
</evidence>
<dbReference type="PROSITE" id="PS50927">
    <property type="entry name" value="BULB_LECTIN"/>
    <property type="match status" value="1"/>
</dbReference>
<feature type="binding site" evidence="18">
    <location>
        <position position="544"/>
    </location>
    <ligand>
        <name>ATP</name>
        <dbReference type="ChEBI" id="CHEBI:30616"/>
    </ligand>
</feature>
<dbReference type="PROSITE" id="PS50011">
    <property type="entry name" value="PROTEIN_KINASE_DOM"/>
    <property type="match status" value="1"/>
</dbReference>
<dbReference type="InterPro" id="IPR051343">
    <property type="entry name" value="G-type_lectin_kinases/EP1-like"/>
</dbReference>
<evidence type="ECO:0000256" key="2">
    <source>
        <dbReference type="ARBA" id="ARBA00022527"/>
    </source>
</evidence>
<keyword evidence="5 19" id="KW-0812">Transmembrane</keyword>
<feature type="signal peptide" evidence="20">
    <location>
        <begin position="1"/>
        <end position="21"/>
    </location>
</feature>
<evidence type="ECO:0000256" key="3">
    <source>
        <dbReference type="ARBA" id="ARBA00022536"/>
    </source>
</evidence>
<evidence type="ECO:0000256" key="4">
    <source>
        <dbReference type="ARBA" id="ARBA00022679"/>
    </source>
</evidence>
<keyword evidence="14" id="KW-0325">Glycoprotein</keyword>
<keyword evidence="8 17" id="KW-0418">Kinase</keyword>
<dbReference type="InterPro" id="IPR036426">
    <property type="entry name" value="Bulb-type_lectin_dom_sf"/>
</dbReference>
<comment type="similarity">
    <text evidence="17">Belongs to the protein kinase superfamily. Ser/Thr protein kinase family.</text>
</comment>
<evidence type="ECO:0000313" key="23">
    <source>
        <dbReference type="Proteomes" id="UP001652623"/>
    </source>
</evidence>
<dbReference type="InterPro" id="IPR000719">
    <property type="entry name" value="Prot_kinase_dom"/>
</dbReference>
<dbReference type="InterPro" id="IPR008271">
    <property type="entry name" value="Ser/Thr_kinase_AS"/>
</dbReference>
<dbReference type="InterPro" id="IPR017441">
    <property type="entry name" value="Protein_kinase_ATP_BS"/>
</dbReference>
<evidence type="ECO:0000256" key="18">
    <source>
        <dbReference type="PROSITE-ProRule" id="PRU10141"/>
    </source>
</evidence>
<evidence type="ECO:0000256" key="9">
    <source>
        <dbReference type="ARBA" id="ARBA00022840"/>
    </source>
</evidence>
<dbReference type="Proteomes" id="UP001652623">
    <property type="component" value="Chromosome 7"/>
</dbReference>
<keyword evidence="13" id="KW-0675">Receptor</keyword>
<organism evidence="23 24">
    <name type="scientific">Ziziphus jujuba</name>
    <name type="common">Chinese jujube</name>
    <name type="synonym">Ziziphus sativa</name>
    <dbReference type="NCBI Taxonomy" id="326968"/>
    <lineage>
        <taxon>Eukaryota</taxon>
        <taxon>Viridiplantae</taxon>
        <taxon>Streptophyta</taxon>
        <taxon>Embryophyta</taxon>
        <taxon>Tracheophyta</taxon>
        <taxon>Spermatophyta</taxon>
        <taxon>Magnoliopsida</taxon>
        <taxon>eudicotyledons</taxon>
        <taxon>Gunneridae</taxon>
        <taxon>Pentapetalae</taxon>
        <taxon>rosids</taxon>
        <taxon>fabids</taxon>
        <taxon>Rosales</taxon>
        <taxon>Rhamnaceae</taxon>
        <taxon>Paliureae</taxon>
        <taxon>Ziziphus</taxon>
    </lineage>
</organism>
<dbReference type="CDD" id="cd14066">
    <property type="entry name" value="STKc_IRAK"/>
    <property type="match status" value="1"/>
</dbReference>
<feature type="domain" description="Protein kinase" evidence="21">
    <location>
        <begin position="515"/>
        <end position="785"/>
    </location>
</feature>
<dbReference type="PROSITE" id="PS00108">
    <property type="entry name" value="PROTEIN_KINASE_ST"/>
    <property type="match status" value="1"/>
</dbReference>
<evidence type="ECO:0000256" key="19">
    <source>
        <dbReference type="SAM" id="Phobius"/>
    </source>
</evidence>
<dbReference type="Pfam" id="PF00069">
    <property type="entry name" value="Pkinase"/>
    <property type="match status" value="1"/>
</dbReference>
<dbReference type="PANTHER" id="PTHR47976">
    <property type="entry name" value="G-TYPE LECTIN S-RECEPTOR-LIKE SERINE/THREONINE-PROTEIN KINASE SD2-5"/>
    <property type="match status" value="1"/>
</dbReference>
<evidence type="ECO:0000256" key="8">
    <source>
        <dbReference type="ARBA" id="ARBA00022777"/>
    </source>
</evidence>
<dbReference type="Gene3D" id="3.30.200.20">
    <property type="entry name" value="Phosphorylase Kinase, domain 1"/>
    <property type="match status" value="1"/>
</dbReference>
<reference evidence="24" key="1">
    <citation type="submission" date="2025-08" db="UniProtKB">
        <authorList>
            <consortium name="RefSeq"/>
        </authorList>
    </citation>
    <scope>IDENTIFICATION</scope>
    <source>
        <tissue evidence="24">Seedling</tissue>
    </source>
</reference>
<evidence type="ECO:0000256" key="6">
    <source>
        <dbReference type="ARBA" id="ARBA00022729"/>
    </source>
</evidence>
<keyword evidence="9 17" id="KW-0067">ATP-binding</keyword>
<dbReference type="SUPFAM" id="SSF51110">
    <property type="entry name" value="alpha-D-mannose-specific plant lectins"/>
    <property type="match status" value="2"/>
</dbReference>
<evidence type="ECO:0000256" key="17">
    <source>
        <dbReference type="PIRNR" id="PIRNR000641"/>
    </source>
</evidence>
<evidence type="ECO:0000256" key="15">
    <source>
        <dbReference type="ARBA" id="ARBA00047899"/>
    </source>
</evidence>
<protein>
    <recommendedName>
        <fullName evidence="17">Receptor-like serine/threonine-protein kinase</fullName>
        <ecNumber evidence="17">2.7.11.1</ecNumber>
    </recommendedName>
</protein>
<evidence type="ECO:0000256" key="10">
    <source>
        <dbReference type="ARBA" id="ARBA00022989"/>
    </source>
</evidence>
<keyword evidence="10 19" id="KW-1133">Transmembrane helix</keyword>
<dbReference type="GeneID" id="125420154"/>
<keyword evidence="12" id="KW-1015">Disulfide bond</keyword>
<evidence type="ECO:0000256" key="20">
    <source>
        <dbReference type="SAM" id="SignalP"/>
    </source>
</evidence>
<sequence length="799" mass="89895">MTSNSLVTVLLLLAMLFISEAAQQPSSPIQIKLGSKISPKSDSSSWSSPSSKFKFGFYEQGDGFAIGIWLVGRDYITVVWTANRDDSPVTSSNATLSLDENGKLLLRTNDGRKEKLIANTTSSATYASMLDSGNFVLSNHSGHVIWESFQNPTDTLLGGQVLLSEHQLFSSLSETDRSTGRFRLKMQVDGNLVLYPLNSDDIRANEYWSSATADGHFNYCLYVNTTGELSIGNGSFFRSPLYYPSSKGNQNGIIYRATIDANGIFKLYSHTPDKNGKLNEPDMMWSALKNPCEVKGFCGLNSFCTFFDDQPNCICLPGSDYVDFDKKTLGCLNNYSDGGCIGGKVNVTHYGIAKMENIMWQDIGYMEASMSVEECNNSCLIDCNCGAALFKKDDRENDVCMKQKLPLRYVRRVDYEDDPTTAFFKVDTSKTRNDSIDEHPRVDGLSKNDLMRTLVLVFGTVIFSCVSISISCLYIFKIRFLKYKRLRKIKGQFGLADEELTLRVFSYNELKKATNSFKEELGKGSFGAVYRGALNKGRKLIAVKRLEKFFEEGEREFLAEMQAISRTNHKNLVRLIGYCAEDSRRLLVYEYMSNGSLADLLFKKANPPCWEERVRIAIDVAKGIHYLHEECKKTIIHCDVKPQNILMDDFWTAKISDFGLAKLLMPDQTRTFTGIRGTRGYLAPEWQQNTPITVKADIYSYGIVLLEIICCRRNLEVHVPNAEEIVLSYWVYKCFAGRELGKLVVGEDVDRRTLEKMVKVGLWCIQDEPVLRPSMKSVVLMLEGITDISAPPCPTSSSM</sequence>
<dbReference type="PANTHER" id="PTHR47976:SF27">
    <property type="entry name" value="RECEPTOR-LIKE SERINE_THREONINE-PROTEIN KINASE"/>
    <property type="match status" value="1"/>
</dbReference>
<evidence type="ECO:0000313" key="24">
    <source>
        <dbReference type="RefSeq" id="XP_048322650.2"/>
    </source>
</evidence>
<dbReference type="InterPro" id="IPR024171">
    <property type="entry name" value="SRK-like_kinase"/>
</dbReference>
<keyword evidence="2 17" id="KW-0723">Serine/threonine-protein kinase</keyword>
<dbReference type="Gene3D" id="2.90.10.10">
    <property type="entry name" value="Bulb-type lectin domain"/>
    <property type="match status" value="2"/>
</dbReference>
<evidence type="ECO:0000259" key="22">
    <source>
        <dbReference type="PROSITE" id="PS50927"/>
    </source>
</evidence>
<gene>
    <name evidence="24" type="primary">LOC125420154</name>
</gene>
<dbReference type="InterPro" id="IPR011009">
    <property type="entry name" value="Kinase-like_dom_sf"/>
</dbReference>
<keyword evidence="11 19" id="KW-0472">Membrane</keyword>
<evidence type="ECO:0000256" key="1">
    <source>
        <dbReference type="ARBA" id="ARBA00004167"/>
    </source>
</evidence>
<evidence type="ECO:0000256" key="14">
    <source>
        <dbReference type="ARBA" id="ARBA00023180"/>
    </source>
</evidence>
<evidence type="ECO:0000259" key="21">
    <source>
        <dbReference type="PROSITE" id="PS50011"/>
    </source>
</evidence>
<dbReference type="SMART" id="SM00108">
    <property type="entry name" value="B_lectin"/>
    <property type="match status" value="1"/>
</dbReference>
<dbReference type="EC" id="2.7.11.1" evidence="17"/>
<evidence type="ECO:0000256" key="16">
    <source>
        <dbReference type="ARBA" id="ARBA00048679"/>
    </source>
</evidence>
<dbReference type="PROSITE" id="PS00107">
    <property type="entry name" value="PROTEIN_KINASE_ATP"/>
    <property type="match status" value="1"/>
</dbReference>
<keyword evidence="23" id="KW-1185">Reference proteome</keyword>
<dbReference type="RefSeq" id="XP_048322650.2">
    <property type="nucleotide sequence ID" value="XM_048466693.2"/>
</dbReference>
<evidence type="ECO:0000256" key="7">
    <source>
        <dbReference type="ARBA" id="ARBA00022741"/>
    </source>
</evidence>
<dbReference type="Gene3D" id="1.10.510.10">
    <property type="entry name" value="Transferase(Phosphotransferase) domain 1"/>
    <property type="match status" value="1"/>
</dbReference>